<dbReference type="Gramene" id="EFJ08968">
    <property type="protein sequence ID" value="EFJ08968"/>
    <property type="gene ID" value="SELMODRAFT_428536"/>
</dbReference>
<name>D8T360_SELML</name>
<keyword evidence="1" id="KW-0812">Transmembrane</keyword>
<evidence type="ECO:0000313" key="2">
    <source>
        <dbReference type="EMBL" id="EFJ08968.1"/>
    </source>
</evidence>
<dbReference type="eggNOG" id="ENOG502QSX5">
    <property type="taxonomic scope" value="Eukaryota"/>
</dbReference>
<dbReference type="PANTHER" id="PTHR46038">
    <property type="entry name" value="EXPRESSED PROTEIN-RELATED"/>
    <property type="match status" value="1"/>
</dbReference>
<gene>
    <name evidence="2" type="ORF">SELMODRAFT_428536</name>
</gene>
<dbReference type="PANTHER" id="PTHR46038:SF38">
    <property type="entry name" value="GLYCOSYLTRANSFERASE-RELATED"/>
    <property type="match status" value="1"/>
</dbReference>
<evidence type="ECO:0000256" key="1">
    <source>
        <dbReference type="SAM" id="Phobius"/>
    </source>
</evidence>
<dbReference type="EMBL" id="GL377667">
    <property type="protein sequence ID" value="EFJ08968.1"/>
    <property type="molecule type" value="Genomic_DNA"/>
</dbReference>
<sequence length="161" mass="17552">MDPGFDASRGQHLFGQIHFSTSAANMKRTSKPPAVYASAVFVFILLALVVVLGPFDLGFLSGQTLAGSSRFFAATPESLAASNQFTVEELRGLNQVLHDAKFGDNTIILTHLNQAWAANGSMIEMFLRSFHEGIGTEELLDHLVIVALDEPSFQRTSYMSD</sequence>
<dbReference type="InParanoid" id="D8T360"/>
<keyword evidence="3" id="KW-1185">Reference proteome</keyword>
<dbReference type="InterPro" id="IPR044821">
    <property type="entry name" value="At1g28695/At4g15970-like"/>
</dbReference>
<dbReference type="AlphaFoldDB" id="D8T360"/>
<dbReference type="HOGENOM" id="CLU_1646613_0_0_1"/>
<feature type="transmembrane region" description="Helical" evidence="1">
    <location>
        <begin position="34"/>
        <end position="55"/>
    </location>
</feature>
<evidence type="ECO:0000313" key="3">
    <source>
        <dbReference type="Proteomes" id="UP000001514"/>
    </source>
</evidence>
<keyword evidence="1" id="KW-0472">Membrane</keyword>
<dbReference type="Proteomes" id="UP000001514">
    <property type="component" value="Unassembled WGS sequence"/>
</dbReference>
<accession>D8T360</accession>
<dbReference type="KEGG" id="smo:SELMODRAFT_428536"/>
<protein>
    <submittedName>
        <fullName evidence="2">Uncharacterized protein</fullName>
    </submittedName>
</protein>
<keyword evidence="1" id="KW-1133">Transmembrane helix</keyword>
<reference evidence="2 3" key="1">
    <citation type="journal article" date="2011" name="Science">
        <title>The Selaginella genome identifies genetic changes associated with the evolution of vascular plants.</title>
        <authorList>
            <person name="Banks J.A."/>
            <person name="Nishiyama T."/>
            <person name="Hasebe M."/>
            <person name="Bowman J.L."/>
            <person name="Gribskov M."/>
            <person name="dePamphilis C."/>
            <person name="Albert V.A."/>
            <person name="Aono N."/>
            <person name="Aoyama T."/>
            <person name="Ambrose B.A."/>
            <person name="Ashton N.W."/>
            <person name="Axtell M.J."/>
            <person name="Barker E."/>
            <person name="Barker M.S."/>
            <person name="Bennetzen J.L."/>
            <person name="Bonawitz N.D."/>
            <person name="Chapple C."/>
            <person name="Cheng C."/>
            <person name="Correa L.G."/>
            <person name="Dacre M."/>
            <person name="DeBarry J."/>
            <person name="Dreyer I."/>
            <person name="Elias M."/>
            <person name="Engstrom E.M."/>
            <person name="Estelle M."/>
            <person name="Feng L."/>
            <person name="Finet C."/>
            <person name="Floyd S.K."/>
            <person name="Frommer W.B."/>
            <person name="Fujita T."/>
            <person name="Gramzow L."/>
            <person name="Gutensohn M."/>
            <person name="Harholt J."/>
            <person name="Hattori M."/>
            <person name="Heyl A."/>
            <person name="Hirai T."/>
            <person name="Hiwatashi Y."/>
            <person name="Ishikawa M."/>
            <person name="Iwata M."/>
            <person name="Karol K.G."/>
            <person name="Koehler B."/>
            <person name="Kolukisaoglu U."/>
            <person name="Kubo M."/>
            <person name="Kurata T."/>
            <person name="Lalonde S."/>
            <person name="Li K."/>
            <person name="Li Y."/>
            <person name="Litt A."/>
            <person name="Lyons E."/>
            <person name="Manning G."/>
            <person name="Maruyama T."/>
            <person name="Michael T.P."/>
            <person name="Mikami K."/>
            <person name="Miyazaki S."/>
            <person name="Morinaga S."/>
            <person name="Murata T."/>
            <person name="Mueller-Roeber B."/>
            <person name="Nelson D.R."/>
            <person name="Obara M."/>
            <person name="Oguri Y."/>
            <person name="Olmstead R.G."/>
            <person name="Onodera N."/>
            <person name="Petersen B.L."/>
            <person name="Pils B."/>
            <person name="Prigge M."/>
            <person name="Rensing S.A."/>
            <person name="Riano-Pachon D.M."/>
            <person name="Roberts A.W."/>
            <person name="Sato Y."/>
            <person name="Scheller H.V."/>
            <person name="Schulz B."/>
            <person name="Schulz C."/>
            <person name="Shakirov E.V."/>
            <person name="Shibagaki N."/>
            <person name="Shinohara N."/>
            <person name="Shippen D.E."/>
            <person name="Soerensen I."/>
            <person name="Sotooka R."/>
            <person name="Sugimoto N."/>
            <person name="Sugita M."/>
            <person name="Sumikawa N."/>
            <person name="Tanurdzic M."/>
            <person name="Theissen G."/>
            <person name="Ulvskov P."/>
            <person name="Wakazuki S."/>
            <person name="Weng J.K."/>
            <person name="Willats W.W."/>
            <person name="Wipf D."/>
            <person name="Wolf P.G."/>
            <person name="Yang L."/>
            <person name="Zimmer A.D."/>
            <person name="Zhu Q."/>
            <person name="Mitros T."/>
            <person name="Hellsten U."/>
            <person name="Loque D."/>
            <person name="Otillar R."/>
            <person name="Salamov A."/>
            <person name="Schmutz J."/>
            <person name="Shapiro H."/>
            <person name="Lindquist E."/>
            <person name="Lucas S."/>
            <person name="Rokhsar D."/>
            <person name="Grigoriev I.V."/>
        </authorList>
    </citation>
    <scope>NUCLEOTIDE SEQUENCE [LARGE SCALE GENOMIC DNA]</scope>
</reference>
<proteinExistence type="predicted"/>
<organism evidence="3">
    <name type="scientific">Selaginella moellendorffii</name>
    <name type="common">Spikemoss</name>
    <dbReference type="NCBI Taxonomy" id="88036"/>
    <lineage>
        <taxon>Eukaryota</taxon>
        <taxon>Viridiplantae</taxon>
        <taxon>Streptophyta</taxon>
        <taxon>Embryophyta</taxon>
        <taxon>Tracheophyta</taxon>
        <taxon>Lycopodiopsida</taxon>
        <taxon>Selaginellales</taxon>
        <taxon>Selaginellaceae</taxon>
        <taxon>Selaginella</taxon>
    </lineage>
</organism>